<evidence type="ECO:0000313" key="2">
    <source>
        <dbReference type="Proteomes" id="UP000215199"/>
    </source>
</evidence>
<dbReference type="RefSeq" id="WP_093949050.1">
    <property type="nucleotide sequence ID" value="NZ_NMUL01000018.1"/>
</dbReference>
<accession>A0A229T599</accession>
<evidence type="ECO:0008006" key="3">
    <source>
        <dbReference type="Google" id="ProtNLM"/>
    </source>
</evidence>
<dbReference type="InterPro" id="IPR024520">
    <property type="entry name" value="DUF3558"/>
</dbReference>
<dbReference type="OrthoDB" id="3625718at2"/>
<dbReference type="Pfam" id="PF12079">
    <property type="entry name" value="DUF3558"/>
    <property type="match status" value="1"/>
</dbReference>
<evidence type="ECO:0000313" key="1">
    <source>
        <dbReference type="EMBL" id="OXM66402.1"/>
    </source>
</evidence>
<organism evidence="1 2">
    <name type="scientific">Amycolatopsis vastitatis</name>
    <dbReference type="NCBI Taxonomy" id="1905142"/>
    <lineage>
        <taxon>Bacteria</taxon>
        <taxon>Bacillati</taxon>
        <taxon>Actinomycetota</taxon>
        <taxon>Actinomycetes</taxon>
        <taxon>Pseudonocardiales</taxon>
        <taxon>Pseudonocardiaceae</taxon>
        <taxon>Amycolatopsis</taxon>
    </lineage>
</organism>
<protein>
    <recommendedName>
        <fullName evidence="3">DUF3558 domain-containing protein</fullName>
    </recommendedName>
</protein>
<name>A0A229T599_9PSEU</name>
<gene>
    <name evidence="1" type="ORF">CF165_19955</name>
</gene>
<keyword evidence="2" id="KW-1185">Reference proteome</keyword>
<dbReference type="PROSITE" id="PS51257">
    <property type="entry name" value="PROKAR_LIPOPROTEIN"/>
    <property type="match status" value="1"/>
</dbReference>
<sequence length="195" mass="20393">MHARVLLAIGITTLLAGCSPEVAGTPSPAVSASTSSVPDGVPRVERPLDTSKFEKDPCSALTVGQLSQLGITTEPKPMPEDKLGPSCDWNAYDEIGLTVGARLLTIGSSLANLYKQHEQGELPLFQPVVISGYPGILVDLDNAKPQGKCSAEVGVRDDLLYSVQVTISSDAKDYADPCPVAKKAAELAVSTMKGS</sequence>
<proteinExistence type="predicted"/>
<comment type="caution">
    <text evidence="1">The sequence shown here is derived from an EMBL/GenBank/DDBJ whole genome shotgun (WGS) entry which is preliminary data.</text>
</comment>
<dbReference type="Proteomes" id="UP000215199">
    <property type="component" value="Unassembled WGS sequence"/>
</dbReference>
<reference evidence="2" key="1">
    <citation type="submission" date="2017-07" db="EMBL/GenBank/DDBJ databases">
        <title>Comparative genome mining reveals phylogenetic distribution patterns of secondary metabolites in Amycolatopsis.</title>
        <authorList>
            <person name="Adamek M."/>
            <person name="Alanjary M."/>
            <person name="Sales-Ortells H."/>
            <person name="Goodfellow M."/>
            <person name="Bull A.T."/>
            <person name="Kalinowski J."/>
            <person name="Ziemert N."/>
        </authorList>
    </citation>
    <scope>NUCLEOTIDE SEQUENCE [LARGE SCALE GENOMIC DNA]</scope>
    <source>
        <strain evidence="2">H5</strain>
    </source>
</reference>
<dbReference type="EMBL" id="NMUL01000018">
    <property type="protein sequence ID" value="OXM66402.1"/>
    <property type="molecule type" value="Genomic_DNA"/>
</dbReference>
<dbReference type="AlphaFoldDB" id="A0A229T599"/>